<proteinExistence type="predicted"/>
<keyword evidence="3" id="KW-1185">Reference proteome</keyword>
<gene>
    <name evidence="2" type="ORF">F5147DRAFT_653373</name>
</gene>
<keyword evidence="1" id="KW-0812">Transmembrane</keyword>
<keyword evidence="1" id="KW-0472">Membrane</keyword>
<evidence type="ECO:0000256" key="1">
    <source>
        <dbReference type="SAM" id="Phobius"/>
    </source>
</evidence>
<evidence type="ECO:0000313" key="3">
    <source>
        <dbReference type="Proteomes" id="UP000823399"/>
    </source>
</evidence>
<dbReference type="AlphaFoldDB" id="A0A9P7F5E9"/>
<keyword evidence="1" id="KW-1133">Transmembrane helix</keyword>
<protein>
    <submittedName>
        <fullName evidence="2">Uncharacterized protein</fullName>
    </submittedName>
</protein>
<feature type="transmembrane region" description="Helical" evidence="1">
    <location>
        <begin position="145"/>
        <end position="167"/>
    </location>
</feature>
<dbReference type="EMBL" id="JABBWM010000031">
    <property type="protein sequence ID" value="KAG2107526.1"/>
    <property type="molecule type" value="Genomic_DNA"/>
</dbReference>
<dbReference type="GeneID" id="64696035"/>
<sequence>MRSRRIRYGEVCSESNPGKTERDLGRSLTWVSKVETELIGVQAFKGGTYAIPLVLVSAVKCCMVGYLAQTNTTRHQHRRSDERSKWSGSLFWYIACDYLFRKFRYQIQLIAHSCCITLFDALSRMNVAVIVVLGGDHKSCFVSNLLLALVTWILPALWEVLALYLTVQIPFKRLLLLPFPASSSLCISNGHSGRDRCGTSGSFSFGSSFIVTFWDHA</sequence>
<reference evidence="2" key="1">
    <citation type="journal article" date="2020" name="New Phytol.">
        <title>Comparative genomics reveals dynamic genome evolution in host specialist ectomycorrhizal fungi.</title>
        <authorList>
            <person name="Lofgren L.A."/>
            <person name="Nguyen N.H."/>
            <person name="Vilgalys R."/>
            <person name="Ruytinx J."/>
            <person name="Liao H.L."/>
            <person name="Branco S."/>
            <person name="Kuo A."/>
            <person name="LaButti K."/>
            <person name="Lipzen A."/>
            <person name="Andreopoulos W."/>
            <person name="Pangilinan J."/>
            <person name="Riley R."/>
            <person name="Hundley H."/>
            <person name="Na H."/>
            <person name="Barry K."/>
            <person name="Grigoriev I.V."/>
            <person name="Stajich J.E."/>
            <person name="Kennedy P.G."/>
        </authorList>
    </citation>
    <scope>NUCLEOTIDE SEQUENCE</scope>
    <source>
        <strain evidence="2">FC423</strain>
    </source>
</reference>
<dbReference type="RefSeq" id="XP_041292340.1">
    <property type="nucleotide sequence ID" value="XM_041433776.1"/>
</dbReference>
<name>A0A9P7F5E9_9AGAM</name>
<organism evidence="2 3">
    <name type="scientific">Suillus discolor</name>
    <dbReference type="NCBI Taxonomy" id="1912936"/>
    <lineage>
        <taxon>Eukaryota</taxon>
        <taxon>Fungi</taxon>
        <taxon>Dikarya</taxon>
        <taxon>Basidiomycota</taxon>
        <taxon>Agaricomycotina</taxon>
        <taxon>Agaricomycetes</taxon>
        <taxon>Agaricomycetidae</taxon>
        <taxon>Boletales</taxon>
        <taxon>Suillineae</taxon>
        <taxon>Suillaceae</taxon>
        <taxon>Suillus</taxon>
    </lineage>
</organism>
<accession>A0A9P7F5E9</accession>
<dbReference type="Proteomes" id="UP000823399">
    <property type="component" value="Unassembled WGS sequence"/>
</dbReference>
<comment type="caution">
    <text evidence="2">The sequence shown here is derived from an EMBL/GenBank/DDBJ whole genome shotgun (WGS) entry which is preliminary data.</text>
</comment>
<evidence type="ECO:0000313" key="2">
    <source>
        <dbReference type="EMBL" id="KAG2107526.1"/>
    </source>
</evidence>